<feature type="domain" description="Transcription regulator AsnC/Lrp ligand binding" evidence="1">
    <location>
        <begin position="65"/>
        <end position="135"/>
    </location>
</feature>
<evidence type="ECO:0000313" key="3">
    <source>
        <dbReference type="Proteomes" id="UP000275394"/>
    </source>
</evidence>
<reference evidence="2 3" key="1">
    <citation type="submission" date="2018-11" db="EMBL/GenBank/DDBJ databases">
        <title>Genomic Encyclopedia of Type Strains, Phase IV (KMG-IV): sequencing the most valuable type-strain genomes for metagenomic binning, comparative biology and taxonomic classification.</title>
        <authorList>
            <person name="Goeker M."/>
        </authorList>
    </citation>
    <scope>NUCLEOTIDE SEQUENCE [LARGE SCALE GENOMIC DNA]</scope>
    <source>
        <strain evidence="2 3">DSM 100316</strain>
    </source>
</reference>
<protein>
    <submittedName>
        <fullName evidence="2">AsnC family transcriptional regulator</fullName>
    </submittedName>
</protein>
<dbReference type="SUPFAM" id="SSF46785">
    <property type="entry name" value="Winged helix' DNA-binding domain"/>
    <property type="match status" value="1"/>
</dbReference>
<dbReference type="SUPFAM" id="SSF54909">
    <property type="entry name" value="Dimeric alpha+beta barrel"/>
    <property type="match status" value="1"/>
</dbReference>
<evidence type="ECO:0000259" key="1">
    <source>
        <dbReference type="Pfam" id="PF01037"/>
    </source>
</evidence>
<dbReference type="Gene3D" id="3.30.70.920">
    <property type="match status" value="1"/>
</dbReference>
<dbReference type="InterPro" id="IPR036390">
    <property type="entry name" value="WH_DNA-bd_sf"/>
</dbReference>
<dbReference type="PANTHER" id="PTHR30154:SF53">
    <property type="entry name" value="HTH-TYPE TRANSCRIPTIONAL REGULATOR LRPC"/>
    <property type="match status" value="1"/>
</dbReference>
<dbReference type="Pfam" id="PF01037">
    <property type="entry name" value="AsnC_trans_reg"/>
    <property type="match status" value="1"/>
</dbReference>
<dbReference type="GO" id="GO:0043200">
    <property type="term" value="P:response to amino acid"/>
    <property type="evidence" value="ECO:0007669"/>
    <property type="project" value="TreeGrafter"/>
</dbReference>
<keyword evidence="3" id="KW-1185">Reference proteome</keyword>
<name>A0A3N2DNS5_9GAMM</name>
<organism evidence="2 3">
    <name type="scientific">Sinobacterium caligoides</name>
    <dbReference type="NCBI Taxonomy" id="933926"/>
    <lineage>
        <taxon>Bacteria</taxon>
        <taxon>Pseudomonadati</taxon>
        <taxon>Pseudomonadota</taxon>
        <taxon>Gammaproteobacteria</taxon>
        <taxon>Cellvibrionales</taxon>
        <taxon>Spongiibacteraceae</taxon>
        <taxon>Sinobacterium</taxon>
    </lineage>
</organism>
<accession>A0A3N2DNS5</accession>
<dbReference type="PANTHER" id="PTHR30154">
    <property type="entry name" value="LEUCINE-RESPONSIVE REGULATORY PROTEIN"/>
    <property type="match status" value="1"/>
</dbReference>
<dbReference type="InterPro" id="IPR011008">
    <property type="entry name" value="Dimeric_a/b-barrel"/>
</dbReference>
<dbReference type="InterPro" id="IPR019888">
    <property type="entry name" value="Tscrpt_reg_AsnC-like"/>
</dbReference>
<dbReference type="SMART" id="SM00344">
    <property type="entry name" value="HTH_ASNC"/>
    <property type="match status" value="1"/>
</dbReference>
<gene>
    <name evidence="2" type="ORF">EDC56_1906</name>
</gene>
<dbReference type="AlphaFoldDB" id="A0A3N2DNS5"/>
<comment type="caution">
    <text evidence="2">The sequence shown here is derived from an EMBL/GenBank/DDBJ whole genome shotgun (WGS) entry which is preliminary data.</text>
</comment>
<evidence type="ECO:0000313" key="2">
    <source>
        <dbReference type="EMBL" id="ROS01464.1"/>
    </source>
</evidence>
<dbReference type="Proteomes" id="UP000275394">
    <property type="component" value="Unassembled WGS sequence"/>
</dbReference>
<dbReference type="OrthoDB" id="5476at2"/>
<dbReference type="GO" id="GO:0005829">
    <property type="term" value="C:cytosol"/>
    <property type="evidence" value="ECO:0007669"/>
    <property type="project" value="TreeGrafter"/>
</dbReference>
<sequence length="139" mass="15377">MSINSRLLVLLQQNSRATVTELASQLGVSRITVKEHMQRLEKEAIASYTVKLKDEITAQQVRALVLIAVDQGMMKQLSSQLRGIHSVVALHSISGEYDYAATLCADNTALLDQDIDRISETEGVLRTMTSVILSTKFSR</sequence>
<dbReference type="InterPro" id="IPR036388">
    <property type="entry name" value="WH-like_DNA-bd_sf"/>
</dbReference>
<dbReference type="InterPro" id="IPR019887">
    <property type="entry name" value="Tscrpt_reg_AsnC/Lrp_C"/>
</dbReference>
<dbReference type="RefSeq" id="WP_123712253.1">
    <property type="nucleotide sequence ID" value="NZ_RKHR01000004.1"/>
</dbReference>
<proteinExistence type="predicted"/>
<dbReference type="Gene3D" id="1.10.10.10">
    <property type="entry name" value="Winged helix-like DNA-binding domain superfamily/Winged helix DNA-binding domain"/>
    <property type="match status" value="1"/>
</dbReference>
<dbReference type="EMBL" id="RKHR01000004">
    <property type="protein sequence ID" value="ROS01464.1"/>
    <property type="molecule type" value="Genomic_DNA"/>
</dbReference>
<dbReference type="Pfam" id="PF13412">
    <property type="entry name" value="HTH_24"/>
    <property type="match status" value="1"/>
</dbReference>
<dbReference type="GO" id="GO:0043565">
    <property type="term" value="F:sequence-specific DNA binding"/>
    <property type="evidence" value="ECO:0007669"/>
    <property type="project" value="TreeGrafter"/>
</dbReference>